<name>A0AAE1L3C7_PETCI</name>
<protein>
    <submittedName>
        <fullName evidence="2">Uncharacterized protein</fullName>
    </submittedName>
</protein>
<feature type="region of interest" description="Disordered" evidence="1">
    <location>
        <begin position="75"/>
        <end position="109"/>
    </location>
</feature>
<evidence type="ECO:0000256" key="1">
    <source>
        <dbReference type="SAM" id="MobiDB-lite"/>
    </source>
</evidence>
<dbReference type="Proteomes" id="UP001286313">
    <property type="component" value="Unassembled WGS sequence"/>
</dbReference>
<reference evidence="2" key="1">
    <citation type="submission" date="2023-10" db="EMBL/GenBank/DDBJ databases">
        <title>Genome assemblies of two species of porcelain crab, Petrolisthes cinctipes and Petrolisthes manimaculis (Anomura: Porcellanidae).</title>
        <authorList>
            <person name="Angst P."/>
        </authorList>
    </citation>
    <scope>NUCLEOTIDE SEQUENCE</scope>
    <source>
        <strain evidence="2">PB745_01</strain>
        <tissue evidence="2">Gill</tissue>
    </source>
</reference>
<comment type="caution">
    <text evidence="2">The sequence shown here is derived from an EMBL/GenBank/DDBJ whole genome shotgun (WGS) entry which is preliminary data.</text>
</comment>
<dbReference type="EMBL" id="JAWQEG010000193">
    <property type="protein sequence ID" value="KAK3893647.1"/>
    <property type="molecule type" value="Genomic_DNA"/>
</dbReference>
<gene>
    <name evidence="2" type="ORF">Pcinc_002560</name>
</gene>
<accession>A0AAE1L3C7</accession>
<organism evidence="2 3">
    <name type="scientific">Petrolisthes cinctipes</name>
    <name type="common">Flat porcelain crab</name>
    <dbReference type="NCBI Taxonomy" id="88211"/>
    <lineage>
        <taxon>Eukaryota</taxon>
        <taxon>Metazoa</taxon>
        <taxon>Ecdysozoa</taxon>
        <taxon>Arthropoda</taxon>
        <taxon>Crustacea</taxon>
        <taxon>Multicrustacea</taxon>
        <taxon>Malacostraca</taxon>
        <taxon>Eumalacostraca</taxon>
        <taxon>Eucarida</taxon>
        <taxon>Decapoda</taxon>
        <taxon>Pleocyemata</taxon>
        <taxon>Anomura</taxon>
        <taxon>Galatheoidea</taxon>
        <taxon>Porcellanidae</taxon>
        <taxon>Petrolisthes</taxon>
    </lineage>
</organism>
<dbReference type="AlphaFoldDB" id="A0AAE1L3C7"/>
<evidence type="ECO:0000313" key="2">
    <source>
        <dbReference type="EMBL" id="KAK3893647.1"/>
    </source>
</evidence>
<keyword evidence="3" id="KW-1185">Reference proteome</keyword>
<evidence type="ECO:0000313" key="3">
    <source>
        <dbReference type="Proteomes" id="UP001286313"/>
    </source>
</evidence>
<sequence>MGLQGHHNNSQMLPVIQESQAILRAHKRMQSILRVNEVGLLVVEEASTTTWNPDQGSDARQQVWVVAQVSSQRESGRVVGRQARQERVESAGPGERELDGNLGSARDPL</sequence>
<feature type="compositionally biased region" description="Basic and acidic residues" evidence="1">
    <location>
        <begin position="83"/>
        <end position="99"/>
    </location>
</feature>
<proteinExistence type="predicted"/>